<dbReference type="Proteomes" id="UP000321440">
    <property type="component" value="Unassembled WGS sequence"/>
</dbReference>
<evidence type="ECO:0008006" key="3">
    <source>
        <dbReference type="Google" id="ProtNLM"/>
    </source>
</evidence>
<accession>A0A511W843</accession>
<organism evidence="1 2">
    <name type="scientific">Alkalibacillus haloalkaliphilus</name>
    <dbReference type="NCBI Taxonomy" id="94136"/>
    <lineage>
        <taxon>Bacteria</taxon>
        <taxon>Bacillati</taxon>
        <taxon>Bacillota</taxon>
        <taxon>Bacilli</taxon>
        <taxon>Bacillales</taxon>
        <taxon>Bacillaceae</taxon>
        <taxon>Alkalibacillus</taxon>
    </lineage>
</organism>
<evidence type="ECO:0000313" key="2">
    <source>
        <dbReference type="Proteomes" id="UP000321440"/>
    </source>
</evidence>
<keyword evidence="2" id="KW-1185">Reference proteome</keyword>
<reference evidence="1 2" key="1">
    <citation type="submission" date="2019-07" db="EMBL/GenBank/DDBJ databases">
        <title>Whole genome shotgun sequence of Alkalibacillus haloalkaliphilus NBRC 103110.</title>
        <authorList>
            <person name="Hosoyama A."/>
            <person name="Uohara A."/>
            <person name="Ohji S."/>
            <person name="Ichikawa N."/>
        </authorList>
    </citation>
    <scope>NUCLEOTIDE SEQUENCE [LARGE SCALE GENOMIC DNA]</scope>
    <source>
        <strain evidence="1 2">NBRC 103110</strain>
    </source>
</reference>
<dbReference type="AlphaFoldDB" id="A0A511W843"/>
<gene>
    <name evidence="1" type="ORF">AHA02nite_29720</name>
</gene>
<sequence length="67" mass="8134">MHNLDENEIIQETLMMMKPKIKKSVMKTNYQERDDLEQEINLKVVQAVKNKRIIPVDFWEFVEKNIE</sequence>
<name>A0A511W843_9BACI</name>
<comment type="caution">
    <text evidence="1">The sequence shown here is derived from an EMBL/GenBank/DDBJ whole genome shotgun (WGS) entry which is preliminary data.</text>
</comment>
<proteinExistence type="predicted"/>
<protein>
    <recommendedName>
        <fullName evidence="3">Helix-turn-helix conjugative transposon-like domain-containing protein</fullName>
    </recommendedName>
</protein>
<dbReference type="RefSeq" id="WP_146818670.1">
    <property type="nucleotide sequence ID" value="NZ_BJYA01000027.1"/>
</dbReference>
<dbReference type="EMBL" id="BJYA01000027">
    <property type="protein sequence ID" value="GEN47196.1"/>
    <property type="molecule type" value="Genomic_DNA"/>
</dbReference>
<dbReference type="OrthoDB" id="2658921at2"/>
<evidence type="ECO:0000313" key="1">
    <source>
        <dbReference type="EMBL" id="GEN47196.1"/>
    </source>
</evidence>